<keyword evidence="9" id="KW-1185">Reference proteome</keyword>
<keyword evidence="5 6" id="KW-0413">Isomerase</keyword>
<dbReference type="GO" id="GO:0003755">
    <property type="term" value="F:peptidyl-prolyl cis-trans isomerase activity"/>
    <property type="evidence" value="ECO:0007669"/>
    <property type="project" value="UniProtKB-KW"/>
</dbReference>
<accession>A0AA40VR65</accession>
<dbReference type="InterPro" id="IPR046357">
    <property type="entry name" value="PPIase_dom_sf"/>
</dbReference>
<dbReference type="Pfam" id="PF00639">
    <property type="entry name" value="Rotamase"/>
    <property type="match status" value="1"/>
</dbReference>
<dbReference type="RefSeq" id="WP_191757193.1">
    <property type="nucleotide sequence ID" value="NZ_VJXY01000007.1"/>
</dbReference>
<sequence length="246" mass="28717">MTNFFIFSDVDIIQQIKLSCQIPDIIEAIATRKIIADSADKAGIKIEKGELQQSADNIRLNKKLIKSEDTWIWLQKHYLSLDEFKELARINLLSEKLANYLFAKQVEPFFFEHQLDYAASVTYEVVLDDEDLAWKLFYALQENKISFPEIARQYIQDPELRRVGGYCGIQHRSNFRPEIAAYVFAAHPPQILKPMITQEGIYLIWVEEIIQPQLNEPLRCKILGDLFSAWLKQQLEEVKILVQLEQ</sequence>
<evidence type="ECO:0000256" key="2">
    <source>
        <dbReference type="ARBA" id="ARBA00013194"/>
    </source>
</evidence>
<dbReference type="Gene3D" id="3.10.50.40">
    <property type="match status" value="1"/>
</dbReference>
<dbReference type="SUPFAM" id="SSF54534">
    <property type="entry name" value="FKBP-like"/>
    <property type="match status" value="1"/>
</dbReference>
<evidence type="ECO:0000256" key="5">
    <source>
        <dbReference type="ARBA" id="ARBA00023235"/>
    </source>
</evidence>
<dbReference type="Proteomes" id="UP001165986">
    <property type="component" value="Unassembled WGS sequence"/>
</dbReference>
<evidence type="ECO:0000256" key="3">
    <source>
        <dbReference type="ARBA" id="ARBA00022729"/>
    </source>
</evidence>
<dbReference type="EC" id="5.2.1.8" evidence="2"/>
<evidence type="ECO:0000256" key="1">
    <source>
        <dbReference type="ARBA" id="ARBA00000971"/>
    </source>
</evidence>
<evidence type="ECO:0000313" key="9">
    <source>
        <dbReference type="Proteomes" id="UP001165986"/>
    </source>
</evidence>
<comment type="catalytic activity">
    <reaction evidence="1">
        <text>[protein]-peptidylproline (omega=180) = [protein]-peptidylproline (omega=0)</text>
        <dbReference type="Rhea" id="RHEA:16237"/>
        <dbReference type="Rhea" id="RHEA-COMP:10747"/>
        <dbReference type="Rhea" id="RHEA-COMP:10748"/>
        <dbReference type="ChEBI" id="CHEBI:83833"/>
        <dbReference type="ChEBI" id="CHEBI:83834"/>
        <dbReference type="EC" id="5.2.1.8"/>
    </reaction>
</comment>
<comment type="caution">
    <text evidence="8">The sequence shown here is derived from an EMBL/GenBank/DDBJ whole genome shotgun (WGS) entry which is preliminary data.</text>
</comment>
<gene>
    <name evidence="8" type="ORF">FNW02_08915</name>
</gene>
<keyword evidence="4 6" id="KW-0697">Rotamase</keyword>
<name>A0AA40VR65_9NOST</name>
<organism evidence="8 9">
    <name type="scientific">Komarekiella delphini-convector SJRDD-AB1</name>
    <dbReference type="NCBI Taxonomy" id="2593771"/>
    <lineage>
        <taxon>Bacteria</taxon>
        <taxon>Bacillati</taxon>
        <taxon>Cyanobacteriota</taxon>
        <taxon>Cyanophyceae</taxon>
        <taxon>Nostocales</taxon>
        <taxon>Nostocaceae</taxon>
        <taxon>Komarekiella</taxon>
        <taxon>Komarekiella delphini-convector</taxon>
    </lineage>
</organism>
<keyword evidence="3" id="KW-0732">Signal</keyword>
<dbReference type="PANTHER" id="PTHR47245:SF1">
    <property type="entry name" value="FOLDASE PROTEIN PRSA"/>
    <property type="match status" value="1"/>
</dbReference>
<evidence type="ECO:0000313" key="8">
    <source>
        <dbReference type="EMBL" id="MBD6615946.1"/>
    </source>
</evidence>
<dbReference type="AlphaFoldDB" id="A0AA40VR65"/>
<evidence type="ECO:0000256" key="4">
    <source>
        <dbReference type="ARBA" id="ARBA00023110"/>
    </source>
</evidence>
<dbReference type="InterPro" id="IPR000297">
    <property type="entry name" value="PPIase_PpiC"/>
</dbReference>
<dbReference type="PROSITE" id="PS50198">
    <property type="entry name" value="PPIC_PPIASE_2"/>
    <property type="match status" value="1"/>
</dbReference>
<evidence type="ECO:0000259" key="7">
    <source>
        <dbReference type="PROSITE" id="PS50198"/>
    </source>
</evidence>
<dbReference type="PANTHER" id="PTHR47245">
    <property type="entry name" value="PEPTIDYLPROLYL ISOMERASE"/>
    <property type="match status" value="1"/>
</dbReference>
<dbReference type="InterPro" id="IPR050245">
    <property type="entry name" value="PrsA_foldase"/>
</dbReference>
<dbReference type="EMBL" id="VJXY01000007">
    <property type="protein sequence ID" value="MBD6615946.1"/>
    <property type="molecule type" value="Genomic_DNA"/>
</dbReference>
<feature type="domain" description="PpiC" evidence="7">
    <location>
        <begin position="125"/>
        <end position="208"/>
    </location>
</feature>
<reference evidence="8" key="1">
    <citation type="submission" date="2019-07" db="EMBL/GenBank/DDBJ databases">
        <title>Toxilogical consequences of a new and cryptic species of cyanobacteria (Komarekiella delphini-convector) recovered from the epidermis of a bottlenose dolphin and 1500 ft. in the air.</title>
        <authorList>
            <person name="Brown A.O."/>
            <person name="Dvorak P."/>
            <person name="Villanueva C.D."/>
            <person name="Foss A.J."/>
            <person name="Garvey A.D."/>
            <person name="Gibson Q.A."/>
            <person name="Johansen J.R."/>
            <person name="Casamatta D.A."/>
        </authorList>
    </citation>
    <scope>NUCLEOTIDE SEQUENCE</scope>
    <source>
        <strain evidence="8">SJRDD-AB1</strain>
    </source>
</reference>
<protein>
    <recommendedName>
        <fullName evidence="2">peptidylprolyl isomerase</fullName>
        <ecNumber evidence="2">5.2.1.8</ecNumber>
    </recommendedName>
</protein>
<evidence type="ECO:0000256" key="6">
    <source>
        <dbReference type="PROSITE-ProRule" id="PRU00278"/>
    </source>
</evidence>
<proteinExistence type="predicted"/>